<evidence type="ECO:0000313" key="4">
    <source>
        <dbReference type="Proteomes" id="UP000245133"/>
    </source>
</evidence>
<evidence type="ECO:0000313" key="3">
    <source>
        <dbReference type="EMBL" id="GBF49710.1"/>
    </source>
</evidence>
<organism evidence="3 4">
    <name type="scientific">Leptospira ryugenii</name>
    <dbReference type="NCBI Taxonomy" id="1917863"/>
    <lineage>
        <taxon>Bacteria</taxon>
        <taxon>Pseudomonadati</taxon>
        <taxon>Spirochaetota</taxon>
        <taxon>Spirochaetia</taxon>
        <taxon>Leptospirales</taxon>
        <taxon>Leptospiraceae</taxon>
        <taxon>Leptospira</taxon>
    </lineage>
</organism>
<dbReference type="AlphaFoldDB" id="A0A2P2DYN3"/>
<dbReference type="InterPro" id="IPR003729">
    <property type="entry name" value="Bi_nuclease_dom"/>
</dbReference>
<dbReference type="PANTHER" id="PTHR15160">
    <property type="entry name" value="VON HIPPEL-LINDAU PROTEIN"/>
    <property type="match status" value="1"/>
</dbReference>
<dbReference type="Gene3D" id="3.10.690.10">
    <property type="entry name" value="Bifunctional nuclease domain"/>
    <property type="match status" value="1"/>
</dbReference>
<dbReference type="InterPro" id="IPR036104">
    <property type="entry name" value="BFN_sf"/>
</dbReference>
<comment type="caution">
    <text evidence="3">The sequence shown here is derived from an EMBL/GenBank/DDBJ whole genome shotgun (WGS) entry which is preliminary data.</text>
</comment>
<dbReference type="Pfam" id="PF02151">
    <property type="entry name" value="UVR"/>
    <property type="match status" value="1"/>
</dbReference>
<dbReference type="EMBL" id="BFBB01000003">
    <property type="protein sequence ID" value="GBF49710.1"/>
    <property type="molecule type" value="Genomic_DNA"/>
</dbReference>
<keyword evidence="4" id="KW-1185">Reference proteome</keyword>
<dbReference type="PANTHER" id="PTHR15160:SF1">
    <property type="entry name" value="VON HIPPEL-LINDAU DISEASE TUMOR SUPPRESSOR"/>
    <property type="match status" value="1"/>
</dbReference>
<sequence length="191" mass="21333">MEFFEVKISDISLTNVGFAVFLKPKESDDNRVVPIFIGPLETHSITTVLDGTKPPRPMTHDLMLYMLTAMGATVLKITIEEIIDSTFYAKIQLRRDEEIFILDARPSDSIALALRANAPIFLAKSVLDEAGIVMKEDEIQAESVAPEKKIQALPKSNLQILEETLENALKTEDYETAAKIRDQIKKLIGNS</sequence>
<evidence type="ECO:0000259" key="2">
    <source>
        <dbReference type="PROSITE" id="PS51658"/>
    </source>
</evidence>
<dbReference type="GO" id="GO:0004518">
    <property type="term" value="F:nuclease activity"/>
    <property type="evidence" value="ECO:0007669"/>
    <property type="project" value="InterPro"/>
</dbReference>
<name>A0A2P2DYN3_9LEPT</name>
<proteinExistence type="predicted"/>
<dbReference type="Proteomes" id="UP000245133">
    <property type="component" value="Unassembled WGS sequence"/>
</dbReference>
<gene>
    <name evidence="3" type="ORF">LPTSP4_12260</name>
</gene>
<protein>
    <submittedName>
        <fullName evidence="3">Bifunctional nuclease</fullName>
    </submittedName>
</protein>
<reference evidence="3 4" key="1">
    <citation type="submission" date="2018-02" db="EMBL/GenBank/DDBJ databases">
        <title>Novel Leptospira species isolated from soil and water in Japan.</title>
        <authorList>
            <person name="Nakao R."/>
            <person name="Masuzawa T."/>
        </authorList>
    </citation>
    <scope>NUCLEOTIDE SEQUENCE [LARGE SCALE GENOMIC DNA]</scope>
    <source>
        <strain evidence="3 4">YH101</strain>
    </source>
</reference>
<dbReference type="RefSeq" id="WP_108974834.1">
    <property type="nucleotide sequence ID" value="NZ_BFBB01000003.1"/>
</dbReference>
<dbReference type="PROSITE" id="PS51658">
    <property type="entry name" value="BFN"/>
    <property type="match status" value="1"/>
</dbReference>
<evidence type="ECO:0000259" key="1">
    <source>
        <dbReference type="PROSITE" id="PS50151"/>
    </source>
</evidence>
<dbReference type="OrthoDB" id="9788698at2"/>
<dbReference type="Pfam" id="PF02577">
    <property type="entry name" value="BFN_dom"/>
    <property type="match status" value="1"/>
</dbReference>
<dbReference type="InterPro" id="IPR001943">
    <property type="entry name" value="UVR_dom"/>
</dbReference>
<accession>A0A2P2DYN3</accession>
<feature type="domain" description="BFN" evidence="2">
    <location>
        <begin position="1"/>
        <end position="134"/>
    </location>
</feature>
<dbReference type="PROSITE" id="PS50151">
    <property type="entry name" value="UVR"/>
    <property type="match status" value="1"/>
</dbReference>
<feature type="domain" description="UVR" evidence="1">
    <location>
        <begin position="155"/>
        <end position="190"/>
    </location>
</feature>
<dbReference type="SUPFAM" id="SSF103256">
    <property type="entry name" value="Hypothetical protein TM0160"/>
    <property type="match status" value="1"/>
</dbReference>